<dbReference type="GO" id="GO:0003723">
    <property type="term" value="F:RNA binding"/>
    <property type="evidence" value="ECO:0007669"/>
    <property type="project" value="InterPro"/>
</dbReference>
<reference evidence="2" key="2">
    <citation type="journal article" date="2016" name="Genome Announc.">
        <title>Draft Genome Sequences of Two Novel Amoeba-Resistant Intranuclear Bacteria, 'Candidatus Berkiella cookevillensis' and 'Candidatus Berkiella aquae'.</title>
        <authorList>
            <person name="Mehari Y.T."/>
            <person name="Arivett B.A."/>
            <person name="Farone A.L."/>
            <person name="Gunderson J.H."/>
            <person name="Farone M.B."/>
        </authorList>
    </citation>
    <scope>NUCLEOTIDE SEQUENCE</scope>
    <source>
        <strain evidence="2">CC99</strain>
    </source>
</reference>
<reference evidence="1" key="1">
    <citation type="submission" date="2015-09" db="EMBL/GenBank/DDBJ databases">
        <title>Draft Genome Sequences of Two Novel Amoeba-resistant Intranuclear Bacteria, Candidatus Berkiella cookevillensis and Candidatus Berkiella aquae.</title>
        <authorList>
            <person name="Mehari Y.T."/>
            <person name="Arivett B.A."/>
            <person name="Farone A.L."/>
            <person name="Gunderson J.H."/>
            <person name="Farone M.B."/>
        </authorList>
    </citation>
    <scope>NUCLEOTIDE SEQUENCE [LARGE SCALE GENOMIC DNA]</scope>
    <source>
        <strain evidence="1">CC99</strain>
    </source>
</reference>
<accession>A0A0Q9YMI5</accession>
<dbReference type="InterPro" id="IPR018669">
    <property type="entry name" value="Toxin_HigB"/>
</dbReference>
<dbReference type="GO" id="GO:0004519">
    <property type="term" value="F:endonuclease activity"/>
    <property type="evidence" value="ECO:0007669"/>
    <property type="project" value="InterPro"/>
</dbReference>
<reference evidence="2" key="3">
    <citation type="submission" date="2021-06" db="EMBL/GenBank/DDBJ databases">
        <title>Genomic Description and Analysis of Intracellular Bacteria, Candidatus Berkiella cookevillensis and Candidatus Berkiella aquae.</title>
        <authorList>
            <person name="Kidane D.T."/>
            <person name="Mehari Y.T."/>
            <person name="Rice F.C."/>
            <person name="Arivett B.A."/>
            <person name="Farone A.L."/>
            <person name="Berk S.G."/>
            <person name="Farone M.B."/>
        </authorList>
    </citation>
    <scope>NUCLEOTIDE SEQUENCE</scope>
    <source>
        <strain evidence="2">CC99</strain>
    </source>
</reference>
<dbReference type="GO" id="GO:0110001">
    <property type="term" value="C:toxin-antitoxin complex"/>
    <property type="evidence" value="ECO:0007669"/>
    <property type="project" value="InterPro"/>
</dbReference>
<organism evidence="1">
    <name type="scientific">Candidatus Berkiella cookevillensis</name>
    <dbReference type="NCBI Taxonomy" id="437022"/>
    <lineage>
        <taxon>Bacteria</taxon>
        <taxon>Pseudomonadati</taxon>
        <taxon>Pseudomonadota</taxon>
        <taxon>Gammaproteobacteria</taxon>
        <taxon>Candidatus Berkiellales</taxon>
        <taxon>Candidatus Berkiellaceae</taxon>
        <taxon>Candidatus Berkiella</taxon>
    </lineage>
</organism>
<sequence>MNIAGKNLLDEFKKKHADASKWIDNWVADVEGSTWKTPQDIKDKYRSVDFLSNNKVIFDVKGNRYRLEVVVAYNTGSVLVKRIGTHAEYDKWEN</sequence>
<evidence type="ECO:0000313" key="3">
    <source>
        <dbReference type="Proteomes" id="UP000051494"/>
    </source>
</evidence>
<evidence type="ECO:0000313" key="2">
    <source>
        <dbReference type="EMBL" id="MCS5707785.1"/>
    </source>
</evidence>
<keyword evidence="3" id="KW-1185">Reference proteome</keyword>
<dbReference type="AlphaFoldDB" id="A0A0Q9YMI5"/>
<proteinExistence type="predicted"/>
<dbReference type="Pfam" id="PF09907">
    <property type="entry name" value="HigB_toxin"/>
    <property type="match status" value="1"/>
</dbReference>
<dbReference type="STRING" id="437022.CC99x_02507"/>
<dbReference type="EMBL" id="LKHV01000022">
    <property type="protein sequence ID" value="KRG17256.1"/>
    <property type="molecule type" value="Genomic_DNA"/>
</dbReference>
<evidence type="ECO:0000313" key="1">
    <source>
        <dbReference type="EMBL" id="KRG17256.1"/>
    </source>
</evidence>
<gene>
    <name evidence="2" type="ORF">CC99x_002590</name>
    <name evidence="1" type="ORF">CC99x_02507</name>
</gene>
<protein>
    <submittedName>
        <fullName evidence="2">Type II toxin-antitoxin system HigB family toxin</fullName>
    </submittedName>
</protein>
<comment type="caution">
    <text evidence="1">The sequence shown here is derived from an EMBL/GenBank/DDBJ whole genome shotgun (WGS) entry which is preliminary data.</text>
</comment>
<dbReference type="EMBL" id="LKHV02000001">
    <property type="protein sequence ID" value="MCS5707785.1"/>
    <property type="molecule type" value="Genomic_DNA"/>
</dbReference>
<dbReference type="RefSeq" id="WP_057625590.1">
    <property type="nucleotide sequence ID" value="NZ_LKHV02000001.1"/>
</dbReference>
<dbReference type="OrthoDB" id="9799912at2"/>
<dbReference type="Proteomes" id="UP000051494">
    <property type="component" value="Unassembled WGS sequence"/>
</dbReference>
<name>A0A0Q9YMI5_9GAMM</name>